<name>F0GY33_9FIRM</name>
<dbReference type="Gene3D" id="3.40.50.10660">
    <property type="entry name" value="PrpR receptor domain-like"/>
    <property type="match status" value="1"/>
</dbReference>
<protein>
    <submittedName>
        <fullName evidence="3">Transcriptional regulator, Fis family</fullName>
    </submittedName>
</protein>
<dbReference type="Gene3D" id="3.40.50.2300">
    <property type="match status" value="1"/>
</dbReference>
<dbReference type="Pfam" id="PF02954">
    <property type="entry name" value="HTH_8"/>
    <property type="match status" value="1"/>
</dbReference>
<gene>
    <name evidence="3" type="ORF">HMPREF9246_1579</name>
</gene>
<organism evidence="3 4">
    <name type="scientific">Anaerococcus hydrogenalis ACS-025-V-Sch4</name>
    <dbReference type="NCBI Taxonomy" id="879306"/>
    <lineage>
        <taxon>Bacteria</taxon>
        <taxon>Bacillati</taxon>
        <taxon>Bacillota</taxon>
        <taxon>Tissierellia</taxon>
        <taxon>Tissierellales</taxon>
        <taxon>Peptoniphilaceae</taxon>
        <taxon>Anaerococcus</taxon>
    </lineage>
</organism>
<dbReference type="GO" id="GO:0043565">
    <property type="term" value="F:sequence-specific DNA binding"/>
    <property type="evidence" value="ECO:0007669"/>
    <property type="project" value="InterPro"/>
</dbReference>
<evidence type="ECO:0000259" key="2">
    <source>
        <dbReference type="Pfam" id="PF06506"/>
    </source>
</evidence>
<dbReference type="PANTHER" id="PTHR32071:SF57">
    <property type="entry name" value="C4-DICARBOXYLATE TRANSPORT TRANSCRIPTIONAL REGULATORY PROTEIN DCTD"/>
    <property type="match status" value="1"/>
</dbReference>
<proteinExistence type="predicted"/>
<reference evidence="3 4" key="1">
    <citation type="submission" date="2011-01" db="EMBL/GenBank/DDBJ databases">
        <authorList>
            <person name="Durkin A.S."/>
            <person name="Madupu R."/>
            <person name="Torralba M."/>
            <person name="Gillis M."/>
            <person name="Methe B."/>
            <person name="Sutton G."/>
            <person name="Nelson K.E."/>
        </authorList>
    </citation>
    <scope>NUCLEOTIDE SEQUENCE [LARGE SCALE GENOMIC DNA]</scope>
    <source>
        <strain evidence="3 4">ACS-025-V-Sch4</strain>
    </source>
</reference>
<evidence type="ECO:0000313" key="4">
    <source>
        <dbReference type="Proteomes" id="UP000005277"/>
    </source>
</evidence>
<accession>F0GY33</accession>
<dbReference type="InterPro" id="IPR009057">
    <property type="entry name" value="Homeodomain-like_sf"/>
</dbReference>
<dbReference type="EMBL" id="AEXN01000002">
    <property type="protein sequence ID" value="EGC84872.1"/>
    <property type="molecule type" value="Genomic_DNA"/>
</dbReference>
<dbReference type="AlphaFoldDB" id="F0GY33"/>
<dbReference type="PANTHER" id="PTHR32071">
    <property type="entry name" value="TRANSCRIPTIONAL REGULATORY PROTEIN"/>
    <property type="match status" value="1"/>
</dbReference>
<dbReference type="PRINTS" id="PR01590">
    <property type="entry name" value="HTHFIS"/>
</dbReference>
<evidence type="ECO:0000259" key="1">
    <source>
        <dbReference type="Pfam" id="PF02954"/>
    </source>
</evidence>
<dbReference type="InterPro" id="IPR010524">
    <property type="entry name" value="Sig_transdc_resp-reg_PrpR_N"/>
</dbReference>
<comment type="caution">
    <text evidence="3">The sequence shown here is derived from an EMBL/GenBank/DDBJ whole genome shotgun (WGS) entry which is preliminary data.</text>
</comment>
<dbReference type="InterPro" id="IPR002197">
    <property type="entry name" value="HTH_Fis"/>
</dbReference>
<dbReference type="Gene3D" id="1.10.10.60">
    <property type="entry name" value="Homeodomain-like"/>
    <property type="match status" value="1"/>
</dbReference>
<dbReference type="GO" id="GO:0000156">
    <property type="term" value="F:phosphorelay response regulator activity"/>
    <property type="evidence" value="ECO:0007669"/>
    <property type="project" value="InterPro"/>
</dbReference>
<dbReference type="GO" id="GO:0005524">
    <property type="term" value="F:ATP binding"/>
    <property type="evidence" value="ECO:0007669"/>
    <property type="project" value="InterPro"/>
</dbReference>
<feature type="domain" description="Signal transduction response regulator propionate catabolism activator N-terminal" evidence="2">
    <location>
        <begin position="25"/>
        <end position="186"/>
    </location>
</feature>
<dbReference type="SUPFAM" id="SSF46689">
    <property type="entry name" value="Homeodomain-like"/>
    <property type="match status" value="1"/>
</dbReference>
<dbReference type="Pfam" id="PF06506">
    <property type="entry name" value="PrpR_N"/>
    <property type="match status" value="1"/>
</dbReference>
<dbReference type="Proteomes" id="UP000005277">
    <property type="component" value="Unassembled WGS sequence"/>
</dbReference>
<sequence>MKIFIVGTYEAMVRPIENLKNKYKNCQIDYGIAMLEDGLKLAIDAKNNGYDAIISRGGTARLIKKHLDIPVIDAKPSGNDLLKSILIAKNNQTKTSIIAYSNITDGAIEIIRLLNLDFKIHYIKNDLDLTNLLIKLKEEGYQQILGDSLAIKVAKDLNFNTVLFQTGHESLENSLEYAIMILNQTQKIKRIDTIRSKFLTKFNKDYCIMQNNKIIFSQFINFKKMPISYEKCISLKYEFENNEFNTPYIQARVGEVNLEVSSIEISSDKFYLYNFKKVESDYEKPIGIYDLDIKNNFLPVTKSESMQKLFAKAKRLIKEKNPIFIIKDNEYTLNELLNFIIGINKNSTLLIDLDKINIDSYDEILKYKKKNILIKNIKDYEIISNISKKNIEERFIILLEKDSKIIDYIDEKQTLLIPNTRQRKDDLNLIFNNYIAYYHEKFATRALGMEDYIFDGENPLLNKNLDYLLKKLKNYIFTRNELIVGKDVFTKKIEESSKKEIFDSKNLEEIEKELIIYHLKKEEYNQSKVSEILGISRSTLWRKMKKYKI</sequence>
<dbReference type="OrthoDB" id="9771372at2"/>
<dbReference type="RefSeq" id="WP_004816167.1">
    <property type="nucleotide sequence ID" value="NZ_AEXN01000002.1"/>
</dbReference>
<dbReference type="SUPFAM" id="SSF159800">
    <property type="entry name" value="PrpR receptor domain-like"/>
    <property type="match status" value="1"/>
</dbReference>
<keyword evidence="4" id="KW-1185">Reference proteome</keyword>
<evidence type="ECO:0000313" key="3">
    <source>
        <dbReference type="EMBL" id="EGC84872.1"/>
    </source>
</evidence>
<feature type="domain" description="DNA binding HTH" evidence="1">
    <location>
        <begin position="507"/>
        <end position="547"/>
    </location>
</feature>